<evidence type="ECO:0000313" key="1">
    <source>
        <dbReference type="EMBL" id="JAH10596.1"/>
    </source>
</evidence>
<protein>
    <submittedName>
        <fullName evidence="1">Uncharacterized protein</fullName>
    </submittedName>
</protein>
<sequence>MFKNAIPLCRCTITAQFGMYDIFGRQSCVAVS</sequence>
<organism evidence="1">
    <name type="scientific">Anguilla anguilla</name>
    <name type="common">European freshwater eel</name>
    <name type="synonym">Muraena anguilla</name>
    <dbReference type="NCBI Taxonomy" id="7936"/>
    <lineage>
        <taxon>Eukaryota</taxon>
        <taxon>Metazoa</taxon>
        <taxon>Chordata</taxon>
        <taxon>Craniata</taxon>
        <taxon>Vertebrata</taxon>
        <taxon>Euteleostomi</taxon>
        <taxon>Actinopterygii</taxon>
        <taxon>Neopterygii</taxon>
        <taxon>Teleostei</taxon>
        <taxon>Anguilliformes</taxon>
        <taxon>Anguillidae</taxon>
        <taxon>Anguilla</taxon>
    </lineage>
</organism>
<accession>A0A0E9Q128</accession>
<proteinExistence type="predicted"/>
<reference evidence="1" key="1">
    <citation type="submission" date="2014-11" db="EMBL/GenBank/DDBJ databases">
        <authorList>
            <person name="Amaro Gonzalez C."/>
        </authorList>
    </citation>
    <scope>NUCLEOTIDE SEQUENCE</scope>
</reference>
<dbReference type="AlphaFoldDB" id="A0A0E9Q128"/>
<name>A0A0E9Q128_ANGAN</name>
<reference evidence="1" key="2">
    <citation type="journal article" date="2015" name="Fish Shellfish Immunol.">
        <title>Early steps in the European eel (Anguilla anguilla)-Vibrio vulnificus interaction in the gills: Role of the RtxA13 toxin.</title>
        <authorList>
            <person name="Callol A."/>
            <person name="Pajuelo D."/>
            <person name="Ebbesson L."/>
            <person name="Teles M."/>
            <person name="MacKenzie S."/>
            <person name="Amaro C."/>
        </authorList>
    </citation>
    <scope>NUCLEOTIDE SEQUENCE</scope>
</reference>
<dbReference type="EMBL" id="GBXM01097981">
    <property type="protein sequence ID" value="JAH10596.1"/>
    <property type="molecule type" value="Transcribed_RNA"/>
</dbReference>